<evidence type="ECO:0000256" key="4">
    <source>
        <dbReference type="ARBA" id="ARBA00022679"/>
    </source>
</evidence>
<dbReference type="InterPro" id="IPR001789">
    <property type="entry name" value="Sig_transdc_resp-reg_receiver"/>
</dbReference>
<dbReference type="InterPro" id="IPR004358">
    <property type="entry name" value="Sig_transdc_His_kin-like_C"/>
</dbReference>
<comment type="catalytic activity">
    <reaction evidence="1">
        <text>ATP + protein L-histidine = ADP + protein N-phospho-L-histidine.</text>
        <dbReference type="EC" id="2.7.13.3"/>
    </reaction>
</comment>
<dbReference type="SMART" id="SM00448">
    <property type="entry name" value="REC"/>
    <property type="match status" value="1"/>
</dbReference>
<dbReference type="InterPro" id="IPR003661">
    <property type="entry name" value="HisK_dim/P_dom"/>
</dbReference>
<keyword evidence="5 10" id="KW-0418">Kinase</keyword>
<gene>
    <name evidence="10" type="ORF">FHS28_001184</name>
</gene>
<dbReference type="SUPFAM" id="SSF55874">
    <property type="entry name" value="ATPase domain of HSP90 chaperone/DNA topoisomerase II/histidine kinase"/>
    <property type="match status" value="1"/>
</dbReference>
<dbReference type="Pfam" id="PF00512">
    <property type="entry name" value="HisKA"/>
    <property type="match status" value="1"/>
</dbReference>
<dbReference type="PANTHER" id="PTHR43047">
    <property type="entry name" value="TWO-COMPONENT HISTIDINE PROTEIN KINASE"/>
    <property type="match status" value="1"/>
</dbReference>
<dbReference type="Pfam" id="PF02518">
    <property type="entry name" value="HATPase_c"/>
    <property type="match status" value="1"/>
</dbReference>
<accession>A0ABR6GNY1</accession>
<protein>
    <recommendedName>
        <fullName evidence="2">histidine kinase</fullName>
        <ecNumber evidence="2">2.7.13.3</ecNumber>
    </recommendedName>
</protein>
<feature type="region of interest" description="Disordered" evidence="7">
    <location>
        <begin position="514"/>
        <end position="546"/>
    </location>
</feature>
<dbReference type="SMART" id="SM00388">
    <property type="entry name" value="HisKA"/>
    <property type="match status" value="1"/>
</dbReference>
<dbReference type="PANTHER" id="PTHR43047:SF72">
    <property type="entry name" value="OSMOSENSING HISTIDINE PROTEIN KINASE SLN1"/>
    <property type="match status" value="1"/>
</dbReference>
<comment type="caution">
    <text evidence="10">The sequence shown here is derived from an EMBL/GenBank/DDBJ whole genome shotgun (WGS) entry which is preliminary data.</text>
</comment>
<evidence type="ECO:0000256" key="7">
    <source>
        <dbReference type="SAM" id="MobiDB-lite"/>
    </source>
</evidence>
<dbReference type="InterPro" id="IPR036890">
    <property type="entry name" value="HATPase_C_sf"/>
</dbReference>
<dbReference type="Proteomes" id="UP000574369">
    <property type="component" value="Unassembled WGS sequence"/>
</dbReference>
<evidence type="ECO:0000256" key="6">
    <source>
        <dbReference type="PROSITE-ProRule" id="PRU00169"/>
    </source>
</evidence>
<feature type="domain" description="Histidine kinase" evidence="8">
    <location>
        <begin position="167"/>
        <end position="384"/>
    </location>
</feature>
<keyword evidence="4" id="KW-0808">Transferase</keyword>
<dbReference type="EC" id="2.7.13.3" evidence="2"/>
<dbReference type="SUPFAM" id="SSF52172">
    <property type="entry name" value="CheY-like"/>
    <property type="match status" value="2"/>
</dbReference>
<sequence length="546" mass="58758">MTHDHVQSLLVQESDTLGSQADVLILAARRDAELTARALEGAGYSCQSCANEEALLDTLSTASGSLLIAEERLSRSLLERLALLIQAQPAWSDLPVLIVANDGTDRLPLKAVAALGNVSMIQRPMTRDALLSTVASALRARRRQMEVRDLLEQQREQGERKDQFLAMLAHELRNPLTPIRYAAHLLQRPGLATDRQSHLAELVDRQVGHMGRIIDQLLDVSRLTRGLIQLERTRVDLCALTQETLQAHAISAQAKEILISCDCSCSVWVDADETRLRQVLDNLIDNAIKFSPPGHGIQVRISARDGRVLWQVEDHGDGIEPALLPQLFDAFVQADRSLERSRGGLGLGLALVKGLVTMHGGEVSVHSEGPGQGSLFTVDLPAEHADEGGRELSPPDEREAVNGEILIAEDNVDAAEALRMILEGHGYRVTVVHSGPDAIQALRDSRPQVLICDIGLPGISGYDVARAASSVHRPEVMIAVTGYGSAEDKAHALAAGFDAHLAKPVAVPQLLREMAGALQGEEAEPGRASGPDTGSGPVPDPGPSER</sequence>
<dbReference type="Gene3D" id="3.30.565.10">
    <property type="entry name" value="Histidine kinase-like ATPase, C-terminal domain"/>
    <property type="match status" value="1"/>
</dbReference>
<dbReference type="SMART" id="SM00387">
    <property type="entry name" value="HATPase_c"/>
    <property type="match status" value="1"/>
</dbReference>
<keyword evidence="3 6" id="KW-0597">Phosphoprotein</keyword>
<proteinExistence type="predicted"/>
<evidence type="ECO:0000259" key="8">
    <source>
        <dbReference type="PROSITE" id="PS50109"/>
    </source>
</evidence>
<feature type="domain" description="Response regulatory" evidence="9">
    <location>
        <begin position="404"/>
        <end position="518"/>
    </location>
</feature>
<dbReference type="InterPro" id="IPR003594">
    <property type="entry name" value="HATPase_dom"/>
</dbReference>
<feature type="modified residue" description="4-aspartylphosphate" evidence="6">
    <location>
        <position position="453"/>
    </location>
</feature>
<evidence type="ECO:0000256" key="5">
    <source>
        <dbReference type="ARBA" id="ARBA00022777"/>
    </source>
</evidence>
<evidence type="ECO:0000313" key="10">
    <source>
        <dbReference type="EMBL" id="MBB3193819.1"/>
    </source>
</evidence>
<dbReference type="Gene3D" id="1.10.287.130">
    <property type="match status" value="1"/>
</dbReference>
<dbReference type="EMBL" id="JACHXO010000001">
    <property type="protein sequence ID" value="MBB3193819.1"/>
    <property type="molecule type" value="Genomic_DNA"/>
</dbReference>
<evidence type="ECO:0000313" key="11">
    <source>
        <dbReference type="Proteomes" id="UP000574369"/>
    </source>
</evidence>
<keyword evidence="11" id="KW-1185">Reference proteome</keyword>
<dbReference type="PROSITE" id="PS50110">
    <property type="entry name" value="RESPONSE_REGULATORY"/>
    <property type="match status" value="1"/>
</dbReference>
<dbReference type="Gene3D" id="3.40.50.2300">
    <property type="match status" value="2"/>
</dbReference>
<dbReference type="GO" id="GO:0016301">
    <property type="term" value="F:kinase activity"/>
    <property type="evidence" value="ECO:0007669"/>
    <property type="project" value="UniProtKB-KW"/>
</dbReference>
<reference evidence="10 11" key="1">
    <citation type="submission" date="2020-08" db="EMBL/GenBank/DDBJ databases">
        <title>Genomic Encyclopedia of Type Strains, Phase III (KMG-III): the genomes of soil and plant-associated and newly described type strains.</title>
        <authorList>
            <person name="Whitman W."/>
        </authorList>
    </citation>
    <scope>NUCLEOTIDE SEQUENCE [LARGE SCALE GENOMIC DNA]</scope>
    <source>
        <strain evidence="10 11">CECT 7247</strain>
    </source>
</reference>
<dbReference type="PROSITE" id="PS50109">
    <property type="entry name" value="HIS_KIN"/>
    <property type="match status" value="1"/>
</dbReference>
<evidence type="ECO:0000259" key="9">
    <source>
        <dbReference type="PROSITE" id="PS50110"/>
    </source>
</evidence>
<dbReference type="RefSeq" id="WP_088448640.1">
    <property type="nucleotide sequence ID" value="NZ_JACHXO010000001.1"/>
</dbReference>
<evidence type="ECO:0000256" key="2">
    <source>
        <dbReference type="ARBA" id="ARBA00012438"/>
    </source>
</evidence>
<evidence type="ECO:0000256" key="1">
    <source>
        <dbReference type="ARBA" id="ARBA00000085"/>
    </source>
</evidence>
<dbReference type="Pfam" id="PF00072">
    <property type="entry name" value="Response_reg"/>
    <property type="match status" value="1"/>
</dbReference>
<evidence type="ECO:0000256" key="3">
    <source>
        <dbReference type="ARBA" id="ARBA00022553"/>
    </source>
</evidence>
<dbReference type="InterPro" id="IPR011006">
    <property type="entry name" value="CheY-like_superfamily"/>
</dbReference>
<dbReference type="InterPro" id="IPR005467">
    <property type="entry name" value="His_kinase_dom"/>
</dbReference>
<dbReference type="PRINTS" id="PR00344">
    <property type="entry name" value="BCTRLSENSOR"/>
</dbReference>
<dbReference type="InterPro" id="IPR036097">
    <property type="entry name" value="HisK_dim/P_sf"/>
</dbReference>
<organism evidence="10 11">
    <name type="scientific">Roseateles terrae</name>
    <dbReference type="NCBI Taxonomy" id="431060"/>
    <lineage>
        <taxon>Bacteria</taxon>
        <taxon>Pseudomonadati</taxon>
        <taxon>Pseudomonadota</taxon>
        <taxon>Betaproteobacteria</taxon>
        <taxon>Burkholderiales</taxon>
        <taxon>Sphaerotilaceae</taxon>
        <taxon>Roseateles</taxon>
    </lineage>
</organism>
<dbReference type="CDD" id="cd00082">
    <property type="entry name" value="HisKA"/>
    <property type="match status" value="1"/>
</dbReference>
<dbReference type="SUPFAM" id="SSF47384">
    <property type="entry name" value="Homodimeric domain of signal transducing histidine kinase"/>
    <property type="match status" value="1"/>
</dbReference>
<name>A0ABR6GNY1_9BURK</name>